<reference evidence="1 2" key="1">
    <citation type="submission" date="2016-05" db="EMBL/GenBank/DDBJ databases">
        <title>Microbial solvent formation.</title>
        <authorList>
            <person name="Poehlein A."/>
            <person name="Montoya Solano J.D."/>
            <person name="Flitsch S."/>
            <person name="Krabben P."/>
            <person name="Duerre P."/>
            <person name="Daniel R."/>
        </authorList>
    </citation>
    <scope>NUCLEOTIDE SEQUENCE [LARGE SCALE GENOMIC DNA]</scope>
    <source>
        <strain evidence="1 2">L1-8</strain>
    </source>
</reference>
<gene>
    <name evidence="1" type="ORF">CLOSAC_11670</name>
</gene>
<dbReference type="RefSeq" id="WP_176127426.1">
    <property type="nucleotide sequence ID" value="NZ_LZYZ01000002.1"/>
</dbReference>
<name>A0A1S8NCR8_CLOSA</name>
<comment type="caution">
    <text evidence="1">The sequence shown here is derived from an EMBL/GenBank/DDBJ whole genome shotgun (WGS) entry which is preliminary data.</text>
</comment>
<dbReference type="AlphaFoldDB" id="A0A1S8NCR8"/>
<protein>
    <submittedName>
        <fullName evidence="1">Uncharacterized protein</fullName>
    </submittedName>
</protein>
<sequence length="51" mass="5965">MIKSFKKGLIKRIISLIECKENSKDLGTHKKFIDNIAYNKGENAYDNYRSK</sequence>
<evidence type="ECO:0000313" key="1">
    <source>
        <dbReference type="EMBL" id="OOM14294.1"/>
    </source>
</evidence>
<dbReference type="EMBL" id="LZYZ01000002">
    <property type="protein sequence ID" value="OOM14294.1"/>
    <property type="molecule type" value="Genomic_DNA"/>
</dbReference>
<organism evidence="1 2">
    <name type="scientific">Clostridium saccharobutylicum</name>
    <dbReference type="NCBI Taxonomy" id="169679"/>
    <lineage>
        <taxon>Bacteria</taxon>
        <taxon>Bacillati</taxon>
        <taxon>Bacillota</taxon>
        <taxon>Clostridia</taxon>
        <taxon>Eubacteriales</taxon>
        <taxon>Clostridiaceae</taxon>
        <taxon>Clostridium</taxon>
    </lineage>
</organism>
<dbReference type="Proteomes" id="UP000191154">
    <property type="component" value="Unassembled WGS sequence"/>
</dbReference>
<accession>A0A1S8NCR8</accession>
<proteinExistence type="predicted"/>
<evidence type="ECO:0000313" key="2">
    <source>
        <dbReference type="Proteomes" id="UP000191154"/>
    </source>
</evidence>